<dbReference type="EMBL" id="JARKNE010000009">
    <property type="protein sequence ID" value="KAK5804165.1"/>
    <property type="molecule type" value="Genomic_DNA"/>
</dbReference>
<dbReference type="Proteomes" id="UP001358586">
    <property type="component" value="Chromosome 9"/>
</dbReference>
<evidence type="ECO:0000313" key="3">
    <source>
        <dbReference type="Proteomes" id="UP001358586"/>
    </source>
</evidence>
<comment type="caution">
    <text evidence="2">The sequence shown here is derived from an EMBL/GenBank/DDBJ whole genome shotgun (WGS) entry which is preliminary data.</text>
</comment>
<sequence length="103" mass="11590">MSCLHPNLQLAFLFDEKLSSFAHEISEEHVDELRKKVQSQEIKSEKLKLEQGQLSKENSGLCIQNKKLAEEASYAKELTSVVVVGVKNLVGEMIILFSVKCKV</sequence>
<keyword evidence="1" id="KW-0175">Coiled coil</keyword>
<reference evidence="2 3" key="1">
    <citation type="submission" date="2023-03" db="EMBL/GenBank/DDBJ databases">
        <title>WGS of Gossypium arboreum.</title>
        <authorList>
            <person name="Yu D."/>
        </authorList>
    </citation>
    <scope>NUCLEOTIDE SEQUENCE [LARGE SCALE GENOMIC DNA]</scope>
    <source>
        <tissue evidence="2">Leaf</tissue>
    </source>
</reference>
<feature type="coiled-coil region" evidence="1">
    <location>
        <begin position="23"/>
        <end position="50"/>
    </location>
</feature>
<gene>
    <name evidence="2" type="ORF">PVK06_031814</name>
</gene>
<accession>A0ABR0NSB8</accession>
<organism evidence="2 3">
    <name type="scientific">Gossypium arboreum</name>
    <name type="common">Tree cotton</name>
    <name type="synonym">Gossypium nanking</name>
    <dbReference type="NCBI Taxonomy" id="29729"/>
    <lineage>
        <taxon>Eukaryota</taxon>
        <taxon>Viridiplantae</taxon>
        <taxon>Streptophyta</taxon>
        <taxon>Embryophyta</taxon>
        <taxon>Tracheophyta</taxon>
        <taxon>Spermatophyta</taxon>
        <taxon>Magnoliopsida</taxon>
        <taxon>eudicotyledons</taxon>
        <taxon>Gunneridae</taxon>
        <taxon>Pentapetalae</taxon>
        <taxon>rosids</taxon>
        <taxon>malvids</taxon>
        <taxon>Malvales</taxon>
        <taxon>Malvaceae</taxon>
        <taxon>Malvoideae</taxon>
        <taxon>Gossypium</taxon>
    </lineage>
</organism>
<name>A0ABR0NSB8_GOSAR</name>
<keyword evidence="3" id="KW-1185">Reference proteome</keyword>
<proteinExistence type="predicted"/>
<evidence type="ECO:0000256" key="1">
    <source>
        <dbReference type="SAM" id="Coils"/>
    </source>
</evidence>
<protein>
    <submittedName>
        <fullName evidence="2">Uncharacterized protein</fullName>
    </submittedName>
</protein>
<evidence type="ECO:0000313" key="2">
    <source>
        <dbReference type="EMBL" id="KAK5804165.1"/>
    </source>
</evidence>